<dbReference type="Gene3D" id="1.20.1070.10">
    <property type="entry name" value="Rhodopsin 7-helix transmembrane proteins"/>
    <property type="match status" value="1"/>
</dbReference>
<dbReference type="HOGENOM" id="CLU_1267882_0_0_1"/>
<dbReference type="Pfam" id="PF10324">
    <property type="entry name" value="7TM_GPCR_Srw"/>
    <property type="match status" value="1"/>
</dbReference>
<gene>
    <name evidence="2" type="ORF">CAEBREN_28740</name>
</gene>
<evidence type="ECO:0000313" key="3">
    <source>
        <dbReference type="Proteomes" id="UP000008068"/>
    </source>
</evidence>
<dbReference type="PANTHER" id="PTHR47321:SF1">
    <property type="entry name" value="G-PROTEIN COUPLED RECEPTORS FAMILY 1 PROFILE DOMAIN-CONTAINING PROTEIN-RELATED"/>
    <property type="match status" value="1"/>
</dbReference>
<dbReference type="SUPFAM" id="SSF81321">
    <property type="entry name" value="Family A G protein-coupled receptor-like"/>
    <property type="match status" value="1"/>
</dbReference>
<dbReference type="GO" id="GO:0008528">
    <property type="term" value="F:G protein-coupled peptide receptor activity"/>
    <property type="evidence" value="ECO:0007669"/>
    <property type="project" value="InterPro"/>
</dbReference>
<feature type="transmembrane region" description="Helical" evidence="1">
    <location>
        <begin position="59"/>
        <end position="88"/>
    </location>
</feature>
<accession>G0PGD8</accession>
<evidence type="ECO:0000313" key="2">
    <source>
        <dbReference type="EMBL" id="EGT54990.1"/>
    </source>
</evidence>
<keyword evidence="1" id="KW-0472">Membrane</keyword>
<feature type="transmembrane region" description="Helical" evidence="1">
    <location>
        <begin position="108"/>
        <end position="129"/>
    </location>
</feature>
<protein>
    <recommendedName>
        <fullName evidence="4">G-protein coupled receptors family 1 profile domain-containing protein</fullName>
    </recommendedName>
</protein>
<dbReference type="OrthoDB" id="5818258at2759"/>
<dbReference type="InterPro" id="IPR019427">
    <property type="entry name" value="7TM_GPCR_serpentine_rcpt_Srw"/>
</dbReference>
<dbReference type="AlphaFoldDB" id="G0PGD8"/>
<name>G0PGD8_CAEBE</name>
<keyword evidence="1" id="KW-1133">Transmembrane helix</keyword>
<evidence type="ECO:0008006" key="4">
    <source>
        <dbReference type="Google" id="ProtNLM"/>
    </source>
</evidence>
<sequence>MTKSKSIKTTKVPFYYMDEYYFYGDPDEPRIEKEKCCVDYIKLPSYVPWRFIKYERWEAVYLFIDSLIVVTISVLYILVTIVLVIALVMNKKRSKKLNKEQKSTNTSAMIISMAITVFLSELSYGVMYFTNLLLFQGFKEQIIFEDMTSGVFTLLIFNSIFHVVICFFMSSQYRDTVKGLVCRKVPVKQKMVNFHLKKLRKEVLQATVLENTLVSTASKGSNSSRRTF</sequence>
<feature type="transmembrane region" description="Helical" evidence="1">
    <location>
        <begin position="149"/>
        <end position="169"/>
    </location>
</feature>
<dbReference type="PANTHER" id="PTHR47321">
    <property type="entry name" value="SERPENTINE RECEPTOR, CLASS W"/>
    <property type="match status" value="1"/>
</dbReference>
<dbReference type="EMBL" id="GL380413">
    <property type="protein sequence ID" value="EGT54990.1"/>
    <property type="molecule type" value="Genomic_DNA"/>
</dbReference>
<reference evidence="3" key="1">
    <citation type="submission" date="2011-07" db="EMBL/GenBank/DDBJ databases">
        <authorList>
            <consortium name="Caenorhabditis brenneri Sequencing and Analysis Consortium"/>
            <person name="Wilson R.K."/>
        </authorList>
    </citation>
    <scope>NUCLEOTIDE SEQUENCE [LARGE SCALE GENOMIC DNA]</scope>
    <source>
        <strain evidence="3">PB2801</strain>
    </source>
</reference>
<organism evidence="3">
    <name type="scientific">Caenorhabditis brenneri</name>
    <name type="common">Nematode worm</name>
    <dbReference type="NCBI Taxonomy" id="135651"/>
    <lineage>
        <taxon>Eukaryota</taxon>
        <taxon>Metazoa</taxon>
        <taxon>Ecdysozoa</taxon>
        <taxon>Nematoda</taxon>
        <taxon>Chromadorea</taxon>
        <taxon>Rhabditida</taxon>
        <taxon>Rhabditina</taxon>
        <taxon>Rhabditomorpha</taxon>
        <taxon>Rhabditoidea</taxon>
        <taxon>Rhabditidae</taxon>
        <taxon>Peloderinae</taxon>
        <taxon>Caenorhabditis</taxon>
    </lineage>
</organism>
<evidence type="ECO:0000256" key="1">
    <source>
        <dbReference type="SAM" id="Phobius"/>
    </source>
</evidence>
<dbReference type="InParanoid" id="G0PGD8"/>
<keyword evidence="1" id="KW-0812">Transmembrane</keyword>
<dbReference type="Proteomes" id="UP000008068">
    <property type="component" value="Unassembled WGS sequence"/>
</dbReference>
<proteinExistence type="predicted"/>
<dbReference type="eggNOG" id="ENOG502R2TT">
    <property type="taxonomic scope" value="Eukaryota"/>
</dbReference>
<keyword evidence="3" id="KW-1185">Reference proteome</keyword>